<gene>
    <name evidence="1" type="ORF">CLF_101940</name>
</gene>
<accession>G7Y6X3</accession>
<evidence type="ECO:0000313" key="2">
    <source>
        <dbReference type="Proteomes" id="UP000008909"/>
    </source>
</evidence>
<reference evidence="1" key="1">
    <citation type="journal article" date="2011" name="Genome Biol.">
        <title>The draft genome of the carcinogenic human liver fluke Clonorchis sinensis.</title>
        <authorList>
            <person name="Wang X."/>
            <person name="Chen W."/>
            <person name="Huang Y."/>
            <person name="Sun J."/>
            <person name="Men J."/>
            <person name="Liu H."/>
            <person name="Luo F."/>
            <person name="Guo L."/>
            <person name="Lv X."/>
            <person name="Deng C."/>
            <person name="Zhou C."/>
            <person name="Fan Y."/>
            <person name="Li X."/>
            <person name="Huang L."/>
            <person name="Hu Y."/>
            <person name="Liang C."/>
            <person name="Hu X."/>
            <person name="Xu J."/>
            <person name="Yu X."/>
        </authorList>
    </citation>
    <scope>NUCLEOTIDE SEQUENCE [LARGE SCALE GENOMIC DNA]</scope>
    <source>
        <strain evidence="1">Henan</strain>
    </source>
</reference>
<dbReference type="AlphaFoldDB" id="G7Y6X3"/>
<organism evidence="1 2">
    <name type="scientific">Clonorchis sinensis</name>
    <name type="common">Chinese liver fluke</name>
    <dbReference type="NCBI Taxonomy" id="79923"/>
    <lineage>
        <taxon>Eukaryota</taxon>
        <taxon>Metazoa</taxon>
        <taxon>Spiralia</taxon>
        <taxon>Lophotrochozoa</taxon>
        <taxon>Platyhelminthes</taxon>
        <taxon>Trematoda</taxon>
        <taxon>Digenea</taxon>
        <taxon>Opisthorchiida</taxon>
        <taxon>Opisthorchiata</taxon>
        <taxon>Opisthorchiidae</taxon>
        <taxon>Clonorchis</taxon>
    </lineage>
</organism>
<reference key="2">
    <citation type="submission" date="2011-10" db="EMBL/GenBank/DDBJ databases">
        <title>The genome and transcriptome sequence of Clonorchis sinensis provide insights into the carcinogenic liver fluke.</title>
        <authorList>
            <person name="Wang X."/>
            <person name="Huang Y."/>
            <person name="Chen W."/>
            <person name="Liu H."/>
            <person name="Guo L."/>
            <person name="Chen Y."/>
            <person name="Luo F."/>
            <person name="Zhou W."/>
            <person name="Sun J."/>
            <person name="Mao Q."/>
            <person name="Liang P."/>
            <person name="Zhou C."/>
            <person name="Tian Y."/>
            <person name="Men J."/>
            <person name="Lv X."/>
            <person name="Huang L."/>
            <person name="Zhou J."/>
            <person name="Hu Y."/>
            <person name="Li R."/>
            <person name="Zhang F."/>
            <person name="Lei H."/>
            <person name="Li X."/>
            <person name="Hu X."/>
            <person name="Liang C."/>
            <person name="Xu J."/>
            <person name="Wu Z."/>
            <person name="Yu X."/>
        </authorList>
    </citation>
    <scope>NUCLEOTIDE SEQUENCE</scope>
    <source>
        <strain>Henan</strain>
    </source>
</reference>
<protein>
    <submittedName>
        <fullName evidence="1">Uncharacterized protein</fullName>
    </submittedName>
</protein>
<name>G7Y6X3_CLOSI</name>
<dbReference type="Proteomes" id="UP000008909">
    <property type="component" value="Unassembled WGS sequence"/>
</dbReference>
<dbReference type="EMBL" id="DF142905">
    <property type="protein sequence ID" value="GAA48708.1"/>
    <property type="molecule type" value="Genomic_DNA"/>
</dbReference>
<keyword evidence="2" id="KW-1185">Reference proteome</keyword>
<sequence length="142" mass="16775">MFDNDSEEVYQRQSKSIQWYHESIRNTSKCLKVTSYLARCIYDRQVNFIGVTLDRKDIYLEVMSLLICVAGSVGRRMFKKDRLKSSQDDLLTFTDICIVSVEVPDTENFQSCLGMTTPNVKRKNRFRKHIVLFTHKRTFFEL</sequence>
<proteinExistence type="predicted"/>
<evidence type="ECO:0000313" key="1">
    <source>
        <dbReference type="EMBL" id="GAA48708.1"/>
    </source>
</evidence>